<name>A0A9D1D647_9FIRM</name>
<dbReference type="Pfam" id="PF12821">
    <property type="entry name" value="ThrE_2"/>
    <property type="match status" value="1"/>
</dbReference>
<comment type="caution">
    <text evidence="10">The sequence shown here is derived from an EMBL/GenBank/DDBJ whole genome shotgun (WGS) entry which is preliminary data.</text>
</comment>
<feature type="transmembrane region" description="Helical" evidence="8">
    <location>
        <begin position="116"/>
        <end position="139"/>
    </location>
</feature>
<evidence type="ECO:0000256" key="6">
    <source>
        <dbReference type="ARBA" id="ARBA00023136"/>
    </source>
</evidence>
<gene>
    <name evidence="10" type="ORF">IAB28_10670</name>
</gene>
<dbReference type="InterPro" id="IPR024528">
    <property type="entry name" value="ThrE_2"/>
</dbReference>
<sequence length="148" mass="16200">MIIQIVSVFAVVAVFSLLLEVPRHFVPYSALVGTAAWGIYLLIANNGGSSLEAAFLSTLMVALLSHILARLKKAPVTVFLVSGILPAVPGAAIYRCVYYLIQDEMGLSMSYLVETLQIAGAIAMAIFIMDSLFRLFLLYQSRRLRDKS</sequence>
<evidence type="ECO:0000256" key="1">
    <source>
        <dbReference type="ARBA" id="ARBA00004651"/>
    </source>
</evidence>
<reference evidence="10" key="2">
    <citation type="journal article" date="2021" name="PeerJ">
        <title>Extensive microbial diversity within the chicken gut microbiome revealed by metagenomics and culture.</title>
        <authorList>
            <person name="Gilroy R."/>
            <person name="Ravi A."/>
            <person name="Getino M."/>
            <person name="Pursley I."/>
            <person name="Horton D.L."/>
            <person name="Alikhan N.F."/>
            <person name="Baker D."/>
            <person name="Gharbi K."/>
            <person name="Hall N."/>
            <person name="Watson M."/>
            <person name="Adriaenssens E.M."/>
            <person name="Foster-Nyarko E."/>
            <person name="Jarju S."/>
            <person name="Secka A."/>
            <person name="Antonio M."/>
            <person name="Oren A."/>
            <person name="Chaudhuri R.R."/>
            <person name="La Ragione R."/>
            <person name="Hildebrand F."/>
            <person name="Pallen M.J."/>
        </authorList>
    </citation>
    <scope>NUCLEOTIDE SEQUENCE</scope>
    <source>
        <strain evidence="10">CHK180-2868</strain>
    </source>
</reference>
<proteinExistence type="inferred from homology"/>
<evidence type="ECO:0000313" key="11">
    <source>
        <dbReference type="Proteomes" id="UP000824250"/>
    </source>
</evidence>
<reference evidence="10" key="1">
    <citation type="submission" date="2020-10" db="EMBL/GenBank/DDBJ databases">
        <authorList>
            <person name="Gilroy R."/>
        </authorList>
    </citation>
    <scope>NUCLEOTIDE SEQUENCE</scope>
    <source>
        <strain evidence="10">CHK180-2868</strain>
    </source>
</reference>
<dbReference type="InterPro" id="IPR050539">
    <property type="entry name" value="ThrE_Dicarb/AminoAcid_Exp"/>
</dbReference>
<organism evidence="10 11">
    <name type="scientific">Candidatus Copromonas faecavium</name>
    <name type="common">nom. illeg.</name>
    <dbReference type="NCBI Taxonomy" id="2840740"/>
    <lineage>
        <taxon>Bacteria</taxon>
        <taxon>Bacillati</taxon>
        <taxon>Bacillota</taxon>
        <taxon>Clostridia</taxon>
        <taxon>Lachnospirales</taxon>
        <taxon>Lachnospiraceae</taxon>
        <taxon>Candidatus Copromonas (nom. illeg.)</taxon>
    </lineage>
</organism>
<dbReference type="AlphaFoldDB" id="A0A9D1D647"/>
<dbReference type="GO" id="GO:0005886">
    <property type="term" value="C:plasma membrane"/>
    <property type="evidence" value="ECO:0007669"/>
    <property type="project" value="UniProtKB-SubCell"/>
</dbReference>
<evidence type="ECO:0000256" key="8">
    <source>
        <dbReference type="SAM" id="Phobius"/>
    </source>
</evidence>
<evidence type="ECO:0000256" key="3">
    <source>
        <dbReference type="ARBA" id="ARBA00022519"/>
    </source>
</evidence>
<dbReference type="Proteomes" id="UP000824250">
    <property type="component" value="Unassembled WGS sequence"/>
</dbReference>
<feature type="transmembrane region" description="Helical" evidence="8">
    <location>
        <begin position="76"/>
        <end position="101"/>
    </location>
</feature>
<evidence type="ECO:0000256" key="5">
    <source>
        <dbReference type="ARBA" id="ARBA00022989"/>
    </source>
</evidence>
<dbReference type="EMBL" id="DVGC01000060">
    <property type="protein sequence ID" value="HIR06407.1"/>
    <property type="molecule type" value="Genomic_DNA"/>
</dbReference>
<dbReference type="PANTHER" id="PTHR34390:SF1">
    <property type="entry name" value="SUCCINATE TRANSPORTER SUBUNIT YJJB-RELATED"/>
    <property type="match status" value="1"/>
</dbReference>
<feature type="transmembrane region" description="Helical" evidence="8">
    <location>
        <begin position="39"/>
        <end position="64"/>
    </location>
</feature>
<dbReference type="GO" id="GO:0015744">
    <property type="term" value="P:succinate transport"/>
    <property type="evidence" value="ECO:0007669"/>
    <property type="project" value="TreeGrafter"/>
</dbReference>
<feature type="domain" description="Threonine/Serine exporter ThrE" evidence="9">
    <location>
        <begin position="5"/>
        <end position="131"/>
    </location>
</feature>
<keyword evidence="3" id="KW-0997">Cell inner membrane</keyword>
<keyword evidence="2" id="KW-1003">Cell membrane</keyword>
<evidence type="ECO:0000259" key="9">
    <source>
        <dbReference type="Pfam" id="PF12821"/>
    </source>
</evidence>
<keyword evidence="6 8" id="KW-0472">Membrane</keyword>
<evidence type="ECO:0000313" key="10">
    <source>
        <dbReference type="EMBL" id="HIR06407.1"/>
    </source>
</evidence>
<protein>
    <submittedName>
        <fullName evidence="10">Threonine/serine exporter family protein</fullName>
    </submittedName>
</protein>
<evidence type="ECO:0000256" key="2">
    <source>
        <dbReference type="ARBA" id="ARBA00022475"/>
    </source>
</evidence>
<keyword evidence="5 8" id="KW-1133">Transmembrane helix</keyword>
<keyword evidence="4 8" id="KW-0812">Transmembrane</keyword>
<evidence type="ECO:0000256" key="4">
    <source>
        <dbReference type="ARBA" id="ARBA00022692"/>
    </source>
</evidence>
<dbReference type="PANTHER" id="PTHR34390">
    <property type="entry name" value="UPF0442 PROTEIN YJJB-RELATED"/>
    <property type="match status" value="1"/>
</dbReference>
<comment type="subcellular location">
    <subcellularLocation>
        <location evidence="1">Cell membrane</location>
        <topology evidence="1">Multi-pass membrane protein</topology>
    </subcellularLocation>
</comment>
<comment type="similarity">
    <text evidence="7">Belongs to the ThrE exporter (TC 2.A.79) family.</text>
</comment>
<accession>A0A9D1D647</accession>
<evidence type="ECO:0000256" key="7">
    <source>
        <dbReference type="ARBA" id="ARBA00034125"/>
    </source>
</evidence>